<comment type="catalytic activity">
    <reaction evidence="1 11">
        <text>[protein]-peptidylproline (omega=180) = [protein]-peptidylproline (omega=0)</text>
        <dbReference type="Rhea" id="RHEA:16237"/>
        <dbReference type="Rhea" id="RHEA-COMP:10747"/>
        <dbReference type="Rhea" id="RHEA-COMP:10748"/>
        <dbReference type="ChEBI" id="CHEBI:83833"/>
        <dbReference type="ChEBI" id="CHEBI:83834"/>
        <dbReference type="EC" id="5.2.1.8"/>
    </reaction>
</comment>
<dbReference type="GO" id="GO:0043335">
    <property type="term" value="P:protein unfolding"/>
    <property type="evidence" value="ECO:0007669"/>
    <property type="project" value="TreeGrafter"/>
</dbReference>
<dbReference type="GO" id="GO:0003755">
    <property type="term" value="F:peptidyl-prolyl cis-trans isomerase activity"/>
    <property type="evidence" value="ECO:0007669"/>
    <property type="project" value="UniProtKB-UniRule"/>
</dbReference>
<comment type="subcellular location">
    <subcellularLocation>
        <location evidence="11">Cytoplasm</location>
    </subcellularLocation>
    <text evidence="11">About half TF is bound to the ribosome near the polypeptide exit tunnel while the other half is free in the cytoplasm.</text>
</comment>
<dbReference type="Pfam" id="PF05698">
    <property type="entry name" value="Trigger_C"/>
    <property type="match status" value="1"/>
</dbReference>
<comment type="function">
    <text evidence="11">Involved in protein export. Acts as a chaperone by maintaining the newly synthesized protein in an open conformation. Functions as a peptidyl-prolyl cis-trans isomerase.</text>
</comment>
<evidence type="ECO:0000259" key="13">
    <source>
        <dbReference type="Pfam" id="PF05697"/>
    </source>
</evidence>
<dbReference type="NCBIfam" id="TIGR00115">
    <property type="entry name" value="tig"/>
    <property type="match status" value="1"/>
</dbReference>
<dbReference type="InterPro" id="IPR046357">
    <property type="entry name" value="PPIase_dom_sf"/>
</dbReference>
<dbReference type="PANTHER" id="PTHR30560:SF3">
    <property type="entry name" value="TRIGGER FACTOR-LIKE PROTEIN TIG, CHLOROPLASTIC"/>
    <property type="match status" value="1"/>
</dbReference>
<comment type="similarity">
    <text evidence="2 11">Belongs to the FKBP-type PPIase family. Tig subfamily.</text>
</comment>
<dbReference type="InterPro" id="IPR001179">
    <property type="entry name" value="PPIase_FKBP_dom"/>
</dbReference>
<dbReference type="EC" id="5.2.1.8" evidence="3 11"/>
<keyword evidence="8 11" id="KW-0413">Isomerase</keyword>
<evidence type="ECO:0000256" key="1">
    <source>
        <dbReference type="ARBA" id="ARBA00000971"/>
    </source>
</evidence>
<dbReference type="Gene3D" id="1.10.3120.10">
    <property type="entry name" value="Trigger factor, C-terminal domain"/>
    <property type="match status" value="1"/>
</dbReference>
<evidence type="ECO:0000256" key="2">
    <source>
        <dbReference type="ARBA" id="ARBA00005464"/>
    </source>
</evidence>
<dbReference type="KEGG" id="ntg:NSCAC_0927"/>
<sequence length="433" mass="49360">MEVIVENIGNLKRQLTVKLPSENIESQVRTRIQAMAPRAKINGFRPGKIPYKVLERHYGAAVHKEIIDHLVQSSFQDAIKQESLQLASTPKIDFPQLASEDQPFQYIATFEVLPQIEEVNLSGIKVKRPAVQITKDDIHQVINKLQYQYVQWNPVDRPAQKEDGVTITYRGTIDGQSFPSGERENFFAILGKHTMLEDFEDHLLGTQKDQQLTFKITFPEDYHNQDLASKVAQFTVDVLSVAEPNLPEIDESFAKKLGISDGSVETLRQEVKKSMNLSLERGIHARVRDQVIDLLFANHPMEVLPESLVKNEAESLRKRAKENLSKKGINDQKISLESSQFEEQARKRIILGIILEAIVEKADIKIDQEKIKEKVAELSANYEDPEGFARWVFSNRAQLSEIRGSIIEMEAINWVLSQIEVSDEPMGFQEVVY</sequence>
<comment type="domain">
    <text evidence="11">Consists of 3 domains; the N-terminus binds the ribosome, the middle domain has PPIase activity, while the C-terminus has intrinsic chaperone activity on its own.</text>
</comment>
<dbReference type="RefSeq" id="WP_197743677.1">
    <property type="nucleotide sequence ID" value="NZ_LR778175.1"/>
</dbReference>
<dbReference type="SUPFAM" id="SSF102735">
    <property type="entry name" value="Trigger factor ribosome-binding domain"/>
    <property type="match status" value="1"/>
</dbReference>
<feature type="domain" description="PPIase FKBP-type" evidence="12">
    <location>
        <begin position="157"/>
        <end position="238"/>
    </location>
</feature>
<evidence type="ECO:0000256" key="7">
    <source>
        <dbReference type="ARBA" id="ARBA00023186"/>
    </source>
</evidence>
<feature type="domain" description="Trigger factor C-terminal" evidence="14">
    <location>
        <begin position="263"/>
        <end position="416"/>
    </location>
</feature>
<dbReference type="InterPro" id="IPR027304">
    <property type="entry name" value="Trigger_fact/SurA_dom_sf"/>
</dbReference>
<evidence type="ECO:0000256" key="5">
    <source>
        <dbReference type="ARBA" id="ARBA00022618"/>
    </source>
</evidence>
<dbReference type="HAMAP" id="MF_00303">
    <property type="entry name" value="Trigger_factor_Tig"/>
    <property type="match status" value="1"/>
</dbReference>
<dbReference type="PANTHER" id="PTHR30560">
    <property type="entry name" value="TRIGGER FACTOR CHAPERONE AND PEPTIDYL-PROLYL CIS/TRANS ISOMERASE"/>
    <property type="match status" value="1"/>
</dbReference>
<dbReference type="Proteomes" id="UP000516072">
    <property type="component" value="Chromosome"/>
</dbReference>
<evidence type="ECO:0000313" key="15">
    <source>
        <dbReference type="EMBL" id="CAB1275957.1"/>
    </source>
</evidence>
<dbReference type="GO" id="GO:0044183">
    <property type="term" value="F:protein folding chaperone"/>
    <property type="evidence" value="ECO:0007669"/>
    <property type="project" value="TreeGrafter"/>
</dbReference>
<evidence type="ECO:0000256" key="3">
    <source>
        <dbReference type="ARBA" id="ARBA00013194"/>
    </source>
</evidence>
<evidence type="ECO:0000313" key="16">
    <source>
        <dbReference type="Proteomes" id="UP000516072"/>
    </source>
</evidence>
<dbReference type="PIRSF" id="PIRSF003095">
    <property type="entry name" value="Trigger_factor"/>
    <property type="match status" value="1"/>
</dbReference>
<dbReference type="FunFam" id="3.10.50.40:FF:000001">
    <property type="entry name" value="Trigger factor"/>
    <property type="match status" value="1"/>
</dbReference>
<dbReference type="InterPro" id="IPR008880">
    <property type="entry name" value="Trigger_fac_C"/>
</dbReference>
<feature type="domain" description="Trigger factor ribosome-binding bacterial" evidence="13">
    <location>
        <begin position="1"/>
        <end position="145"/>
    </location>
</feature>
<keyword evidence="9 11" id="KW-0131">Cell cycle</keyword>
<gene>
    <name evidence="11 15" type="primary">tig</name>
    <name evidence="15" type="ORF">NSCAC_0927</name>
</gene>
<dbReference type="InterPro" id="IPR008881">
    <property type="entry name" value="Trigger_fac_ribosome-bd_bac"/>
</dbReference>
<keyword evidence="7 11" id="KW-0143">Chaperone</keyword>
<name>A0A7G1QAC8_9GAMM</name>
<dbReference type="InterPro" id="IPR037041">
    <property type="entry name" value="Trigger_fac_C_sf"/>
</dbReference>
<keyword evidence="11" id="KW-0963">Cytoplasm</keyword>
<dbReference type="SUPFAM" id="SSF54534">
    <property type="entry name" value="FKBP-like"/>
    <property type="match status" value="1"/>
</dbReference>
<dbReference type="GO" id="GO:0051301">
    <property type="term" value="P:cell division"/>
    <property type="evidence" value="ECO:0007669"/>
    <property type="project" value="UniProtKB-KW"/>
</dbReference>
<dbReference type="Gene3D" id="3.30.70.1050">
    <property type="entry name" value="Trigger factor ribosome-binding domain"/>
    <property type="match status" value="1"/>
</dbReference>
<evidence type="ECO:0000256" key="8">
    <source>
        <dbReference type="ARBA" id="ARBA00023235"/>
    </source>
</evidence>
<dbReference type="EMBL" id="LR778175">
    <property type="protein sequence ID" value="CAB1275957.1"/>
    <property type="molecule type" value="Genomic_DNA"/>
</dbReference>
<evidence type="ECO:0000256" key="6">
    <source>
        <dbReference type="ARBA" id="ARBA00023110"/>
    </source>
</evidence>
<evidence type="ECO:0000259" key="12">
    <source>
        <dbReference type="Pfam" id="PF00254"/>
    </source>
</evidence>
<evidence type="ECO:0000256" key="4">
    <source>
        <dbReference type="ARBA" id="ARBA00016902"/>
    </source>
</evidence>
<dbReference type="AlphaFoldDB" id="A0A7G1QAC8"/>
<dbReference type="InterPro" id="IPR005215">
    <property type="entry name" value="Trig_fac"/>
</dbReference>
<evidence type="ECO:0000259" key="14">
    <source>
        <dbReference type="Pfam" id="PF05698"/>
    </source>
</evidence>
<dbReference type="GO" id="GO:0051083">
    <property type="term" value="P:'de novo' cotranslational protein folding"/>
    <property type="evidence" value="ECO:0007669"/>
    <property type="project" value="TreeGrafter"/>
</dbReference>
<dbReference type="InterPro" id="IPR036611">
    <property type="entry name" value="Trigger_fac_ribosome-bd_sf"/>
</dbReference>
<evidence type="ECO:0000256" key="9">
    <source>
        <dbReference type="ARBA" id="ARBA00023306"/>
    </source>
</evidence>
<dbReference type="GO" id="GO:0005737">
    <property type="term" value="C:cytoplasm"/>
    <property type="evidence" value="ECO:0007669"/>
    <property type="project" value="UniProtKB-SubCell"/>
</dbReference>
<evidence type="ECO:0000256" key="11">
    <source>
        <dbReference type="HAMAP-Rule" id="MF_00303"/>
    </source>
</evidence>
<dbReference type="GO" id="GO:0015031">
    <property type="term" value="P:protein transport"/>
    <property type="evidence" value="ECO:0007669"/>
    <property type="project" value="UniProtKB-UniRule"/>
</dbReference>
<proteinExistence type="inferred from homology"/>
<reference evidence="15 16" key="1">
    <citation type="submission" date="2020-03" db="EMBL/GenBank/DDBJ databases">
        <authorList>
            <person name="Picone N."/>
        </authorList>
    </citation>
    <scope>NUCLEOTIDE SEQUENCE [LARGE SCALE GENOMIC DNA]</scope>
    <source>
        <strain evidence="15">NSCAC1</strain>
    </source>
</reference>
<accession>A0A7G1QAC8</accession>
<keyword evidence="16" id="KW-1185">Reference proteome</keyword>
<keyword evidence="6 11" id="KW-0697">Rotamase</keyword>
<dbReference type="Pfam" id="PF05697">
    <property type="entry name" value="Trigger_N"/>
    <property type="match status" value="1"/>
</dbReference>
<dbReference type="SUPFAM" id="SSF109998">
    <property type="entry name" value="Triger factor/SurA peptide-binding domain-like"/>
    <property type="match status" value="1"/>
</dbReference>
<evidence type="ECO:0000256" key="10">
    <source>
        <dbReference type="ARBA" id="ARBA00029986"/>
    </source>
</evidence>
<protein>
    <recommendedName>
        <fullName evidence="4 11">Trigger factor</fullName>
        <shortName evidence="11">TF</shortName>
        <ecNumber evidence="3 11">5.2.1.8</ecNumber>
    </recommendedName>
    <alternativeName>
        <fullName evidence="10 11">PPIase</fullName>
    </alternativeName>
</protein>
<dbReference type="Pfam" id="PF00254">
    <property type="entry name" value="FKBP_C"/>
    <property type="match status" value="1"/>
</dbReference>
<organism evidence="15 16">
    <name type="scientific">Candidatus Nitrosacidococcus tergens</name>
    <dbReference type="NCBI Taxonomy" id="553981"/>
    <lineage>
        <taxon>Bacteria</taxon>
        <taxon>Pseudomonadati</taxon>
        <taxon>Pseudomonadota</taxon>
        <taxon>Gammaproteobacteria</taxon>
        <taxon>Chromatiales</taxon>
        <taxon>Chromatiaceae</taxon>
        <taxon>Candidatus Nitrosacidococcus</taxon>
    </lineage>
</organism>
<dbReference type="GO" id="GO:0043022">
    <property type="term" value="F:ribosome binding"/>
    <property type="evidence" value="ECO:0007669"/>
    <property type="project" value="TreeGrafter"/>
</dbReference>
<keyword evidence="5 11" id="KW-0132">Cell division</keyword>
<dbReference type="Gene3D" id="3.10.50.40">
    <property type="match status" value="1"/>
</dbReference>